<gene>
    <name evidence="2" type="ordered locus">Spica_2365</name>
</gene>
<dbReference type="RefSeq" id="WP_013969756.1">
    <property type="nucleotide sequence ID" value="NC_015732.1"/>
</dbReference>
<dbReference type="PANTHER" id="PTHR43591:SF110">
    <property type="entry name" value="RHODANESE DOMAIN-CONTAINING PROTEIN"/>
    <property type="match status" value="1"/>
</dbReference>
<protein>
    <submittedName>
        <fullName evidence="2">Methyltransferase type 11</fullName>
    </submittedName>
</protein>
<accession>F8F3V6</accession>
<dbReference type="KEGG" id="scd:Spica_2365"/>
<dbReference type="Proteomes" id="UP000000503">
    <property type="component" value="Chromosome"/>
</dbReference>
<dbReference type="GO" id="GO:0032259">
    <property type="term" value="P:methylation"/>
    <property type="evidence" value="ECO:0007669"/>
    <property type="project" value="UniProtKB-KW"/>
</dbReference>
<dbReference type="eggNOG" id="COG2227">
    <property type="taxonomic scope" value="Bacteria"/>
</dbReference>
<dbReference type="HOGENOM" id="CLU_069129_1_0_12"/>
<dbReference type="InterPro" id="IPR029063">
    <property type="entry name" value="SAM-dependent_MTases_sf"/>
</dbReference>
<dbReference type="CDD" id="cd02440">
    <property type="entry name" value="AdoMet_MTases"/>
    <property type="match status" value="1"/>
</dbReference>
<organism evidence="2 3">
    <name type="scientific">Gracilinema caldarium (strain ATCC 51460 / DSM 7334 / H1)</name>
    <name type="common">Treponema caldarium</name>
    <dbReference type="NCBI Taxonomy" id="744872"/>
    <lineage>
        <taxon>Bacteria</taxon>
        <taxon>Pseudomonadati</taxon>
        <taxon>Spirochaetota</taxon>
        <taxon>Spirochaetia</taxon>
        <taxon>Spirochaetales</taxon>
        <taxon>Breznakiellaceae</taxon>
        <taxon>Gracilinema</taxon>
    </lineage>
</organism>
<dbReference type="OrthoDB" id="9811589at2"/>
<evidence type="ECO:0000259" key="1">
    <source>
        <dbReference type="Pfam" id="PF13649"/>
    </source>
</evidence>
<dbReference type="Pfam" id="PF13649">
    <property type="entry name" value="Methyltransf_25"/>
    <property type="match status" value="1"/>
</dbReference>
<dbReference type="PANTHER" id="PTHR43591">
    <property type="entry name" value="METHYLTRANSFERASE"/>
    <property type="match status" value="1"/>
</dbReference>
<evidence type="ECO:0000313" key="2">
    <source>
        <dbReference type="EMBL" id="AEJ20475.1"/>
    </source>
</evidence>
<keyword evidence="2" id="KW-0489">Methyltransferase</keyword>
<name>F8F3V6_GRAC1</name>
<keyword evidence="2" id="KW-0808">Transferase</keyword>
<dbReference type="InterPro" id="IPR041698">
    <property type="entry name" value="Methyltransf_25"/>
</dbReference>
<sequence>METKKKDEWFYDEAFWDHFAPIMFDEQRWAEVSAVADGIEALYMTYGAPCNALDGAPGMRVPTGIVGATVAGPLTILDQCCGLGRLSVELARRGHQVTGIDITCSYLEAARESAQHEGLAIEFIEADVRYFVRLDSYHLVVNLYTSFGYFEEQADDRQVVANAYESLVPGGLYVIETLGKELAVRDFTEGEWFERSGAVVLTEFEPLADWEYLKNRWILLKDGQRFERSFNQRLYAATELKRIMLEAGFVSVMVFGDWDRRPYDMKAQKLIVMGRK</sequence>
<dbReference type="Gene3D" id="3.40.50.150">
    <property type="entry name" value="Vaccinia Virus protein VP39"/>
    <property type="match status" value="1"/>
</dbReference>
<feature type="domain" description="Methyltransferase" evidence="1">
    <location>
        <begin position="76"/>
        <end position="171"/>
    </location>
</feature>
<dbReference type="STRING" id="744872.Spica_2365"/>
<dbReference type="AlphaFoldDB" id="F8F3V6"/>
<dbReference type="SUPFAM" id="SSF53335">
    <property type="entry name" value="S-adenosyl-L-methionine-dependent methyltransferases"/>
    <property type="match status" value="1"/>
</dbReference>
<evidence type="ECO:0000313" key="3">
    <source>
        <dbReference type="Proteomes" id="UP000000503"/>
    </source>
</evidence>
<dbReference type="GO" id="GO:0008168">
    <property type="term" value="F:methyltransferase activity"/>
    <property type="evidence" value="ECO:0007669"/>
    <property type="project" value="UniProtKB-KW"/>
</dbReference>
<proteinExistence type="predicted"/>
<reference evidence="3" key="1">
    <citation type="journal article" date="2013" name="Stand. Genomic Sci.">
        <title>Genome sequence of the thermophilic fresh-water bacterium Spirochaeta caldaria type strain (H1(T)), reclassification of Spirochaeta caldaria, Spirochaeta stenostrepta, and Spirochaeta zuelzerae in the genus Treponema as Treponema caldaria comb. nov., Treponema stenostrepta comb. nov., and Treponema zuelzerae comb. nov., and emendation of the genus Treponema.</title>
        <authorList>
            <person name="Abt B."/>
            <person name="Goker M."/>
            <person name="Scheuner C."/>
            <person name="Han C."/>
            <person name="Lu M."/>
            <person name="Misra M."/>
            <person name="Lapidus A."/>
            <person name="Nolan M."/>
            <person name="Lucas S."/>
            <person name="Hammon N."/>
            <person name="Deshpande S."/>
            <person name="Cheng J.F."/>
            <person name="Tapia R."/>
            <person name="Goodwin L.A."/>
            <person name="Pitluck S."/>
            <person name="Liolios K."/>
            <person name="Pagani I."/>
            <person name="Ivanova N."/>
            <person name="Mavromatis K."/>
            <person name="Mikhailova N."/>
            <person name="Huntemann M."/>
            <person name="Pati A."/>
            <person name="Chen A."/>
            <person name="Palaniappan K."/>
            <person name="Land M."/>
            <person name="Hauser L."/>
            <person name="Jeffries C.D."/>
            <person name="Rohde M."/>
            <person name="Spring S."/>
            <person name="Gronow S."/>
            <person name="Detter J.C."/>
            <person name="Bristow J."/>
            <person name="Eisen J.A."/>
            <person name="Markowitz V."/>
            <person name="Hugenholtz P."/>
            <person name="Kyrpides N.C."/>
            <person name="Woyke T."/>
            <person name="Klenk H.P."/>
        </authorList>
    </citation>
    <scope>NUCLEOTIDE SEQUENCE</scope>
    <source>
        <strain evidence="3">ATCC 51460 / DSM 7334 / H1</strain>
    </source>
</reference>
<dbReference type="Gene3D" id="2.20.25.110">
    <property type="entry name" value="S-adenosyl-L-methionine-dependent methyltransferases"/>
    <property type="match status" value="1"/>
</dbReference>
<keyword evidence="3" id="KW-1185">Reference proteome</keyword>
<dbReference type="EMBL" id="CP002868">
    <property type="protein sequence ID" value="AEJ20475.1"/>
    <property type="molecule type" value="Genomic_DNA"/>
</dbReference>